<dbReference type="InterPro" id="IPR002347">
    <property type="entry name" value="SDR_fam"/>
</dbReference>
<dbReference type="PRINTS" id="PR00080">
    <property type="entry name" value="SDRFAMILY"/>
</dbReference>
<name>A0ABP8LQE8_9BACT</name>
<dbReference type="RefSeq" id="WP_345026612.1">
    <property type="nucleotide sequence ID" value="NZ_BAABEY010000005.1"/>
</dbReference>
<dbReference type="PANTHER" id="PTHR42760">
    <property type="entry name" value="SHORT-CHAIN DEHYDROGENASES/REDUCTASES FAMILY MEMBER"/>
    <property type="match status" value="1"/>
</dbReference>
<evidence type="ECO:0000313" key="3">
    <source>
        <dbReference type="EMBL" id="GAA4433242.1"/>
    </source>
</evidence>
<dbReference type="InterPro" id="IPR036291">
    <property type="entry name" value="NAD(P)-bd_dom_sf"/>
</dbReference>
<dbReference type="CDD" id="cd05233">
    <property type="entry name" value="SDR_c"/>
    <property type="match status" value="1"/>
</dbReference>
<comment type="similarity">
    <text evidence="1">Belongs to the short-chain dehydrogenases/reductases (SDR) family.</text>
</comment>
<evidence type="ECO:0000256" key="2">
    <source>
        <dbReference type="ARBA" id="ARBA00023002"/>
    </source>
</evidence>
<comment type="caution">
    <text evidence="3">The sequence shown here is derived from an EMBL/GenBank/DDBJ whole genome shotgun (WGS) entry which is preliminary data.</text>
</comment>
<dbReference type="SUPFAM" id="SSF51735">
    <property type="entry name" value="NAD(P)-binding Rossmann-fold domains"/>
    <property type="match status" value="1"/>
</dbReference>
<proteinExistence type="inferred from homology"/>
<evidence type="ECO:0000313" key="4">
    <source>
        <dbReference type="Proteomes" id="UP001501508"/>
    </source>
</evidence>
<dbReference type="Gene3D" id="3.40.50.720">
    <property type="entry name" value="NAD(P)-binding Rossmann-like Domain"/>
    <property type="match status" value="1"/>
</dbReference>
<reference evidence="4" key="1">
    <citation type="journal article" date="2019" name="Int. J. Syst. Evol. Microbiol.">
        <title>The Global Catalogue of Microorganisms (GCM) 10K type strain sequencing project: providing services to taxonomists for standard genome sequencing and annotation.</title>
        <authorList>
            <consortium name="The Broad Institute Genomics Platform"/>
            <consortium name="The Broad Institute Genome Sequencing Center for Infectious Disease"/>
            <person name="Wu L."/>
            <person name="Ma J."/>
        </authorList>
    </citation>
    <scope>NUCLEOTIDE SEQUENCE [LARGE SCALE GENOMIC DNA]</scope>
    <source>
        <strain evidence="4">JCM 31920</strain>
    </source>
</reference>
<organism evidence="3 4">
    <name type="scientific">Ravibacter arvi</name>
    <dbReference type="NCBI Taxonomy" id="2051041"/>
    <lineage>
        <taxon>Bacteria</taxon>
        <taxon>Pseudomonadati</taxon>
        <taxon>Bacteroidota</taxon>
        <taxon>Cytophagia</taxon>
        <taxon>Cytophagales</taxon>
        <taxon>Spirosomataceae</taxon>
        <taxon>Ravibacter</taxon>
    </lineage>
</organism>
<dbReference type="PRINTS" id="PR00081">
    <property type="entry name" value="GDHRDH"/>
</dbReference>
<keyword evidence="4" id="KW-1185">Reference proteome</keyword>
<sequence length="263" mass="27479">MNSWLEKKRIVVIGGTAGIGLSAARTFVQHGASVVVIGLGEESTAGEIESMLGGAGVVMLGDARETSTASTAISLCLDTFGGFDGLYHVAGGSGRRFGDGPLHTLTKEAWEKTFDLNLTALMLSNQAAVRAFLEQGSGGSILNVTSVLGYSPSPAYFTTHAYAAAKSAVFGFVKSVASYYASYNIRINALAPALVETPMSQRAAGDDQIRRFIETKQPLDGGRLGRPADLDGAAVYFMSDASNYTTGQTLSIDGGWTISDGQV</sequence>
<keyword evidence="2" id="KW-0560">Oxidoreductase</keyword>
<dbReference type="Pfam" id="PF13561">
    <property type="entry name" value="adh_short_C2"/>
    <property type="match status" value="1"/>
</dbReference>
<dbReference type="EMBL" id="BAABEY010000005">
    <property type="protein sequence ID" value="GAA4433242.1"/>
    <property type="molecule type" value="Genomic_DNA"/>
</dbReference>
<gene>
    <name evidence="3" type="primary">kduD</name>
    <name evidence="3" type="ORF">GCM10023091_06510</name>
</gene>
<accession>A0ABP8LQE8</accession>
<evidence type="ECO:0000256" key="1">
    <source>
        <dbReference type="ARBA" id="ARBA00006484"/>
    </source>
</evidence>
<dbReference type="Proteomes" id="UP001501508">
    <property type="component" value="Unassembled WGS sequence"/>
</dbReference>
<protein>
    <submittedName>
        <fullName evidence="3">2-dehydro-3-deoxy-D-gluconate 5-dehydrogenase KduD</fullName>
    </submittedName>
</protein>
<dbReference type="PANTHER" id="PTHR42760:SF115">
    <property type="entry name" value="3-OXOACYL-[ACYL-CARRIER-PROTEIN] REDUCTASE FABG"/>
    <property type="match status" value="1"/>
</dbReference>